<protein>
    <submittedName>
        <fullName evidence="1">Uncharacterized protein</fullName>
    </submittedName>
</protein>
<dbReference type="Proteomes" id="UP000092993">
    <property type="component" value="Unassembled WGS sequence"/>
</dbReference>
<evidence type="ECO:0000313" key="2">
    <source>
        <dbReference type="Proteomes" id="UP000092993"/>
    </source>
</evidence>
<dbReference type="AlphaFoldDB" id="A0A1C7ML43"/>
<accession>A0A1C7ML43</accession>
<evidence type="ECO:0000313" key="1">
    <source>
        <dbReference type="EMBL" id="OBZ77585.1"/>
    </source>
</evidence>
<name>A0A1C7ML43_GRIFR</name>
<gene>
    <name evidence="1" type="ORF">A0H81_01749</name>
</gene>
<dbReference type="EMBL" id="LUGG01000002">
    <property type="protein sequence ID" value="OBZ77585.1"/>
    <property type="molecule type" value="Genomic_DNA"/>
</dbReference>
<proteinExistence type="predicted"/>
<sequence>MITVAQNIEPGAEEEERRERDYTYMCVSPSRRLLPIVLTWFHYIVRQQMSVKKAMTLTLQGPSLQGPFHDASTISPPTASVRGAADKSISCGGTTCLRCAHGHSVFSLTRGHTDGGVTRSAHAGHFIARNMGHGAMNTVLFSRTAHPCNDELWPAWWAFGIRFPNTSSTCKAACRCYASDVPLLPHAFPMLFDSEHPAARAL</sequence>
<keyword evidence="2" id="KW-1185">Reference proteome</keyword>
<organism evidence="1 2">
    <name type="scientific">Grifola frondosa</name>
    <name type="common">Maitake</name>
    <name type="synonym">Polyporus frondosus</name>
    <dbReference type="NCBI Taxonomy" id="5627"/>
    <lineage>
        <taxon>Eukaryota</taxon>
        <taxon>Fungi</taxon>
        <taxon>Dikarya</taxon>
        <taxon>Basidiomycota</taxon>
        <taxon>Agaricomycotina</taxon>
        <taxon>Agaricomycetes</taxon>
        <taxon>Polyporales</taxon>
        <taxon>Grifolaceae</taxon>
        <taxon>Grifola</taxon>
    </lineage>
</organism>
<reference evidence="1 2" key="1">
    <citation type="submission" date="2016-03" db="EMBL/GenBank/DDBJ databases">
        <title>Whole genome sequencing of Grifola frondosa 9006-11.</title>
        <authorList>
            <person name="Min B."/>
            <person name="Park H."/>
            <person name="Kim J.-G."/>
            <person name="Cho H."/>
            <person name="Oh Y.-L."/>
            <person name="Kong W.-S."/>
            <person name="Choi I.-G."/>
        </authorList>
    </citation>
    <scope>NUCLEOTIDE SEQUENCE [LARGE SCALE GENOMIC DNA]</scope>
    <source>
        <strain evidence="1 2">9006-11</strain>
    </source>
</reference>
<comment type="caution">
    <text evidence="1">The sequence shown here is derived from an EMBL/GenBank/DDBJ whole genome shotgun (WGS) entry which is preliminary data.</text>
</comment>